<proteinExistence type="predicted"/>
<sequence>KVVCSADFNKRVVVELDTPLGLTLASENDIGAFVEEIESGGNADRSGCVLVGDVVAKIRAQGKSIECEDMEFERLLSFLRGQTRVQLELLRICADLEAEVQKDTTAAAAAYWERKRVERTRGKIALRRTVGVEPADIRISKTGPLNQGNFGMVFTGTWKGQDVILKTSRANVLWADDLLDVELEINELVHRQAKGTCAGFLGCCEIDARSEGQLYNGTLSSGLWLMWQNQGINTLGSLFRGDDDVLMQKLCKSLQLSTETTERVIIQTFFREVASKLAKLHDIGVVHRDVKPDNILVTEDGPVFIDLGAGASCLKGLVNYYPGPGPADPLFSAQSESFLIPEDAPTPTEENSTQIWNIYKPDRFDVFSLGIILMQLSSKSLRNPDSLRKFIDEFEECEMDLSIHRNSKKYQLEHSHLDWDDGAGWECASLLLCPRQKRIAVKDAISHRFF</sequence>
<organism evidence="3">
    <name type="scientific">Ostreococcus tauri</name>
    <name type="common">Marine green alga</name>
    <dbReference type="NCBI Taxonomy" id="70448"/>
    <lineage>
        <taxon>Eukaryota</taxon>
        <taxon>Viridiplantae</taxon>
        <taxon>Chlorophyta</taxon>
        <taxon>Mamiellophyceae</taxon>
        <taxon>Mamiellales</taxon>
        <taxon>Bathycoccaceae</taxon>
        <taxon>Ostreococcus</taxon>
    </lineage>
</organism>
<dbReference type="GO" id="GO:0005524">
    <property type="term" value="F:ATP binding"/>
    <property type="evidence" value="ECO:0007669"/>
    <property type="project" value="InterPro"/>
</dbReference>
<dbReference type="InterPro" id="IPR011009">
    <property type="entry name" value="Kinase-like_dom_sf"/>
</dbReference>
<dbReference type="InterPro" id="IPR008271">
    <property type="entry name" value="Ser/Thr_kinase_AS"/>
</dbReference>
<accession>A0A1Y5HXX7</accession>
<dbReference type="Pfam" id="PF00069">
    <property type="entry name" value="Pkinase"/>
    <property type="match status" value="1"/>
</dbReference>
<dbReference type="GO" id="GO:0004672">
    <property type="term" value="F:protein kinase activity"/>
    <property type="evidence" value="ECO:0007669"/>
    <property type="project" value="InterPro"/>
</dbReference>
<keyword evidence="3" id="KW-0808">Transferase</keyword>
<dbReference type="PANTHER" id="PTHR46699">
    <property type="entry name" value="SERINE/THREONINE-PROTEIN KINASE STN8, CHLOROPLASTIC-RELATED"/>
    <property type="match status" value="1"/>
</dbReference>
<keyword evidence="3" id="KW-0418">Kinase</keyword>
<dbReference type="SMART" id="SM00228">
    <property type="entry name" value="PDZ"/>
    <property type="match status" value="1"/>
</dbReference>
<reference evidence="3" key="1">
    <citation type="submission" date="2017-04" db="EMBL/GenBank/DDBJ databases">
        <title>Population genomics of picophytoplankton unveils novel chromosome hypervariability.</title>
        <authorList>
            <consortium name="DOE Joint Genome Institute"/>
            <person name="Blanc-Mathieu R."/>
            <person name="Krasovec M."/>
            <person name="Hebrard M."/>
            <person name="Yau S."/>
            <person name="Desgranges E."/>
            <person name="Martin J."/>
            <person name="Schackwitz W."/>
            <person name="Kuo A."/>
            <person name="Salin G."/>
            <person name="Donnadieu C."/>
            <person name="Desdevises Y."/>
            <person name="Sanchez-Ferandin S."/>
            <person name="Moreau H."/>
            <person name="Rivals E."/>
            <person name="Grigoriev I.V."/>
            <person name="Grimsley N."/>
            <person name="Eyre-Walker A."/>
            <person name="Piganeau G."/>
        </authorList>
    </citation>
    <scope>NUCLEOTIDE SEQUENCE [LARGE SCALE GENOMIC DNA]</scope>
    <source>
        <strain evidence="3">RCC 1115</strain>
    </source>
</reference>
<dbReference type="SUPFAM" id="SSF50156">
    <property type="entry name" value="PDZ domain-like"/>
    <property type="match status" value="1"/>
</dbReference>
<feature type="non-terminal residue" evidence="3">
    <location>
        <position position="450"/>
    </location>
</feature>
<dbReference type="Gene3D" id="1.10.510.10">
    <property type="entry name" value="Transferase(Phosphotransferase) domain 1"/>
    <property type="match status" value="1"/>
</dbReference>
<feature type="non-terminal residue" evidence="3">
    <location>
        <position position="1"/>
    </location>
</feature>
<feature type="domain" description="PDZ" evidence="2">
    <location>
        <begin position="20"/>
        <end position="80"/>
    </location>
</feature>
<dbReference type="InterPro" id="IPR001478">
    <property type="entry name" value="PDZ"/>
</dbReference>
<gene>
    <name evidence="3" type="ORF">BE221DRAFT_51579</name>
</gene>
<dbReference type="PANTHER" id="PTHR46699:SF1">
    <property type="entry name" value="SERINE_THREONINE-PROTEIN KINASE STN8, CHLOROPLASTIC"/>
    <property type="match status" value="1"/>
</dbReference>
<dbReference type="SMART" id="SM00220">
    <property type="entry name" value="S_TKc"/>
    <property type="match status" value="1"/>
</dbReference>
<protein>
    <submittedName>
        <fullName evidence="3">Kinase-like domain-containing protein</fullName>
    </submittedName>
</protein>
<evidence type="ECO:0000259" key="1">
    <source>
        <dbReference type="PROSITE" id="PS50011"/>
    </source>
</evidence>
<dbReference type="AlphaFoldDB" id="A0A1Y5HXX7"/>
<dbReference type="Gene3D" id="3.30.200.20">
    <property type="entry name" value="Phosphorylase Kinase, domain 1"/>
    <property type="match status" value="1"/>
</dbReference>
<evidence type="ECO:0000259" key="2">
    <source>
        <dbReference type="PROSITE" id="PS50106"/>
    </source>
</evidence>
<dbReference type="Proteomes" id="UP000195557">
    <property type="component" value="Unassembled WGS sequence"/>
</dbReference>
<feature type="domain" description="Protein kinase" evidence="1">
    <location>
        <begin position="139"/>
        <end position="450"/>
    </location>
</feature>
<dbReference type="PROSITE" id="PS50106">
    <property type="entry name" value="PDZ"/>
    <property type="match status" value="1"/>
</dbReference>
<dbReference type="SUPFAM" id="SSF56112">
    <property type="entry name" value="Protein kinase-like (PK-like)"/>
    <property type="match status" value="1"/>
</dbReference>
<dbReference type="InterPro" id="IPR036034">
    <property type="entry name" value="PDZ_sf"/>
</dbReference>
<dbReference type="Gene3D" id="2.30.42.10">
    <property type="match status" value="1"/>
</dbReference>
<dbReference type="PROSITE" id="PS00108">
    <property type="entry name" value="PROTEIN_KINASE_ST"/>
    <property type="match status" value="1"/>
</dbReference>
<evidence type="ECO:0000313" key="3">
    <source>
        <dbReference type="EMBL" id="OUS42030.1"/>
    </source>
</evidence>
<dbReference type="InterPro" id="IPR000719">
    <property type="entry name" value="Prot_kinase_dom"/>
</dbReference>
<dbReference type="EMBL" id="KZ155839">
    <property type="protein sequence ID" value="OUS42030.1"/>
    <property type="molecule type" value="Genomic_DNA"/>
</dbReference>
<name>A0A1Y5HXX7_OSTTA</name>
<dbReference type="PROSITE" id="PS50011">
    <property type="entry name" value="PROTEIN_KINASE_DOM"/>
    <property type="match status" value="1"/>
</dbReference>